<comment type="caution">
    <text evidence="6">The sequence shown here is derived from an EMBL/GenBank/DDBJ whole genome shotgun (WGS) entry which is preliminary data.</text>
</comment>
<feature type="repeat" description="ANK" evidence="3">
    <location>
        <begin position="547"/>
        <end position="579"/>
    </location>
</feature>
<feature type="region of interest" description="Disordered" evidence="5">
    <location>
        <begin position="579"/>
        <end position="598"/>
    </location>
</feature>
<dbReference type="SUPFAM" id="SSF48403">
    <property type="entry name" value="Ankyrin repeat"/>
    <property type="match status" value="2"/>
</dbReference>
<feature type="repeat" description="ANK" evidence="3">
    <location>
        <begin position="1540"/>
        <end position="1572"/>
    </location>
</feature>
<feature type="repeat" description="ANK" evidence="3">
    <location>
        <begin position="514"/>
        <end position="546"/>
    </location>
</feature>
<dbReference type="PANTHER" id="PTHR24198:SF165">
    <property type="entry name" value="ANKYRIN REPEAT-CONTAINING PROTEIN-RELATED"/>
    <property type="match status" value="1"/>
</dbReference>
<feature type="repeat" description="ANK" evidence="3">
    <location>
        <begin position="681"/>
        <end position="713"/>
    </location>
</feature>
<dbReference type="SUPFAM" id="SSF140860">
    <property type="entry name" value="Pseudo ankyrin repeat-like"/>
    <property type="match status" value="1"/>
</dbReference>
<organism evidence="6 7">
    <name type="scientific">Anaeramoeba flamelloides</name>
    <dbReference type="NCBI Taxonomy" id="1746091"/>
    <lineage>
        <taxon>Eukaryota</taxon>
        <taxon>Metamonada</taxon>
        <taxon>Anaeramoebidae</taxon>
        <taxon>Anaeramoeba</taxon>
    </lineage>
</organism>
<feature type="coiled-coil region" evidence="4">
    <location>
        <begin position="980"/>
        <end position="1052"/>
    </location>
</feature>
<dbReference type="PANTHER" id="PTHR24198">
    <property type="entry name" value="ANKYRIN REPEAT AND PROTEIN KINASE DOMAIN-CONTAINING PROTEIN"/>
    <property type="match status" value="1"/>
</dbReference>
<keyword evidence="2 3" id="KW-0040">ANK repeat</keyword>
<keyword evidence="1" id="KW-0677">Repeat</keyword>
<dbReference type="PRINTS" id="PR01415">
    <property type="entry name" value="ANKYRIN"/>
</dbReference>
<reference evidence="6" key="1">
    <citation type="submission" date="2022-08" db="EMBL/GenBank/DDBJ databases">
        <title>Novel sulfate-reducing endosymbionts in the free-living metamonad Anaeramoeba.</title>
        <authorList>
            <person name="Jerlstrom-Hultqvist J."/>
            <person name="Cepicka I."/>
            <person name="Gallot-Lavallee L."/>
            <person name="Salas-Leiva D."/>
            <person name="Curtis B.A."/>
            <person name="Zahonova K."/>
            <person name="Pipaliya S."/>
            <person name="Dacks J."/>
            <person name="Roger A.J."/>
        </authorList>
    </citation>
    <scope>NUCLEOTIDE SEQUENCE</scope>
    <source>
        <strain evidence="6">Schooner1</strain>
    </source>
</reference>
<keyword evidence="4" id="KW-0175">Coiled coil</keyword>
<dbReference type="InterPro" id="IPR036770">
    <property type="entry name" value="Ankyrin_rpt-contain_sf"/>
</dbReference>
<dbReference type="PROSITE" id="PS50297">
    <property type="entry name" value="ANK_REP_REGION"/>
    <property type="match status" value="4"/>
</dbReference>
<dbReference type="PROSITE" id="PS50088">
    <property type="entry name" value="ANK_REPEAT"/>
    <property type="match status" value="7"/>
</dbReference>
<dbReference type="Pfam" id="PF12796">
    <property type="entry name" value="Ank_2"/>
    <property type="match status" value="3"/>
</dbReference>
<evidence type="ECO:0000256" key="2">
    <source>
        <dbReference type="ARBA" id="ARBA00023043"/>
    </source>
</evidence>
<gene>
    <name evidence="6" type="ORF">M0813_12212</name>
</gene>
<feature type="repeat" description="ANK" evidence="3">
    <location>
        <begin position="481"/>
        <end position="513"/>
    </location>
</feature>
<dbReference type="InterPro" id="IPR002110">
    <property type="entry name" value="Ankyrin_rpt"/>
</dbReference>
<name>A0ABQ8ZCL2_9EUKA</name>
<protein>
    <submittedName>
        <fullName evidence="6">Ankyrin repeat</fullName>
    </submittedName>
</protein>
<feature type="coiled-coil region" evidence="4">
    <location>
        <begin position="885"/>
        <end position="930"/>
    </location>
</feature>
<accession>A0ABQ8ZCL2</accession>
<evidence type="ECO:0000256" key="1">
    <source>
        <dbReference type="ARBA" id="ARBA00022737"/>
    </source>
</evidence>
<dbReference type="Gene3D" id="1.25.40.20">
    <property type="entry name" value="Ankyrin repeat-containing domain"/>
    <property type="match status" value="3"/>
</dbReference>
<feature type="repeat" description="ANK" evidence="3">
    <location>
        <begin position="1573"/>
        <end position="1596"/>
    </location>
</feature>
<dbReference type="EMBL" id="JAOAOG010000018">
    <property type="protein sequence ID" value="KAJ6254610.1"/>
    <property type="molecule type" value="Genomic_DNA"/>
</dbReference>
<evidence type="ECO:0000256" key="4">
    <source>
        <dbReference type="SAM" id="Coils"/>
    </source>
</evidence>
<feature type="compositionally biased region" description="Acidic residues" evidence="5">
    <location>
        <begin position="586"/>
        <end position="596"/>
    </location>
</feature>
<evidence type="ECO:0000313" key="6">
    <source>
        <dbReference type="EMBL" id="KAJ6254610.1"/>
    </source>
</evidence>
<sequence>MEIEFTDNYPDLYRKAINSPEDLNNLFEKTRNEENKFRELFAKKRESEVLKDDKLMLVNAFENFDIFKGLPETEDEKKIPRAFPNEKPVDPKVSNINTKKDFLNNFLVYSERQLDYLDWNNVLVAGGAVLACLQPIPEEHNVSNLTRRKYYHDLQYNGGDIDIFIYGLDEEAANEKIKSIYSAIVETIPFKAVCFRTRNSVSIISQYPFRTIQIILRLYKSPAEVLMGFDIDSSSVGYDGKDVYMTPRAHRAIVKMQNTVDMSRRSPTYEKRLAKYATRGFSILIPFLDRTKIDPQIYEKRSDRLHGLARLLLFEKMKTSTDHTLYREFQRLKKLRPQSNPGNMFWGRLNPQLNDKPYCDIDENSDESDYSTVCFGWGREWTADKVQKLMYKKDFILNSEWYDPDKKIHSHPCFFGTAEQILGNCCDDPKCGKVNPDEYFEEGVYVYGELKWKVVDPGEQRIGSFHPITDEDWVHEAYVLTDFSELCQAVIENDSEKLKTLIEKGVDVNQKDYIGRSPLHLAIYHKSIDCLKILLDHGAKISYRIIDGRTSLHLAVQYGETEIVKLLLAKLAEIKEKSESEKEKTMEDEDDDDDSDGQFSLKKLMERKKLEQEKKMMKYDPSQKVFDEEFDIDSKCWDLQLSCLHYAIFFGHLEIVKLLIETGKADIKKMVIFKQNDQVVTQYSVLDLAMIARNYEMCKFLLELGADPNQKDISGNGSLHRAVNMLDLPYIELLINWSKDSNTELDLLNNQFQTPIDLIIPQLNGRLNILTPPSEKKIEEEDLSKQYDLTDEENDCHQHYLIIKYLLENTKMSGFYDLDFYPKKFFRARESPLQQLKSRNTQPNERLINTQSLQLVQLFIEHGMDVNWIYGYSQNTISDNWDSVVKNFKSQLETYQRENLEDKEEVLSQIEKAEKELENYEKDSFAYNELKWYIDNSLKSQNPVGRRIKGRIMKHSFFHSRASKGRRTNAKKQNPLNKLLRQLGIELENEKDEQNEIEIEMEDEKEKQKEEEEDPLLLKLYAMEENEVDRKQQEIEKKLNSLTKEEKNEINTHNRLIMLKFKLKRAEEIENVIKKEGGKKFVELDLTKTKFEELIDIQEQKKKNPNQQQSYYGGRRYGNSSFGSYSRFNTGGSVFGGLAQKKKLTSKKGVEVEGKELLYPIRIFGLVEQFPENYQHEKCFPETFQKLYLELFSAVLNSDFSKVEELTIQRQEKGLKPCVVACRSEFSRRTPLHVAFEKGDEKMLKRLIEISILQFTPLDTSIKDKDEYVPKINNRDLMMNVSTRSQIGRTGKIKYKSFDQTMDLETEIAKMTCVVSPLTLFKYCNAHSHTIFLLAIAKGPIKLLASLIELLSEWNDNKEKYTYDFDEDIKPEENILQSILARNTRIQNFNPFEIAVAVGNMESVKLLLENGGIVLKSREKQLTYKGLKMGDEKKKQQWTNSMVNMDYDKKRTSLHVAAFYNQPAVLEFLVTKAKKIWEEKFGHMTDKFFPPNDFDLYYLPSEKQKYSIMHYATQNESPEVIQKIIDLDTEKKLIGSQTLQGATPMMVAAGSSHLKSLKVLFENKANLEATSQNGWNVLHYAVVNNDLKIVKYLLKHINRKVANQPSNGFLYTPLMFAAYARSNDCLIHLIHSDKVDLHALDLYKNSAAHYALFGANIVGLKLLVPQNLKDYSFYKQENAVGMTLLDYIRVKLSTIFQQDPNMRRYNSNKVTRLDEKTVKIHDYLKSLLDFTRTRIDLQSTLLTVEVVTEKLKQDLWNQYNFLKHMHNDPQLPTIYL</sequence>
<evidence type="ECO:0000256" key="5">
    <source>
        <dbReference type="SAM" id="MobiDB-lite"/>
    </source>
</evidence>
<evidence type="ECO:0000256" key="3">
    <source>
        <dbReference type="PROSITE-ProRule" id="PRU00023"/>
    </source>
</evidence>
<dbReference type="Proteomes" id="UP001150062">
    <property type="component" value="Unassembled WGS sequence"/>
</dbReference>
<proteinExistence type="predicted"/>
<keyword evidence="7" id="KW-1185">Reference proteome</keyword>
<evidence type="ECO:0000313" key="7">
    <source>
        <dbReference type="Proteomes" id="UP001150062"/>
    </source>
</evidence>
<dbReference type="SMART" id="SM00248">
    <property type="entry name" value="ANK"/>
    <property type="match status" value="14"/>
</dbReference>
<feature type="repeat" description="ANK" evidence="3">
    <location>
        <begin position="1227"/>
        <end position="1249"/>
    </location>
</feature>